<dbReference type="CDD" id="cd13204">
    <property type="entry name" value="FERM_C2_myosin_like"/>
    <property type="match status" value="1"/>
</dbReference>
<name>A0AA35RI47_GEOBA</name>
<dbReference type="Gene3D" id="3.10.20.90">
    <property type="entry name" value="Phosphatidylinositol 3-kinase Catalytic Subunit, Chain A, domain 1"/>
    <property type="match status" value="1"/>
</dbReference>
<evidence type="ECO:0000259" key="2">
    <source>
        <dbReference type="PROSITE" id="PS50200"/>
    </source>
</evidence>
<feature type="domain" description="MyTH4" evidence="3">
    <location>
        <begin position="47"/>
        <end position="213"/>
    </location>
</feature>
<dbReference type="CDD" id="cd17208">
    <property type="entry name" value="FERM_F1_DdMyo7_like"/>
    <property type="match status" value="1"/>
</dbReference>
<evidence type="ECO:0000259" key="3">
    <source>
        <dbReference type="PROSITE" id="PS51016"/>
    </source>
</evidence>
<dbReference type="PROSITE" id="PS50057">
    <property type="entry name" value="FERM_3"/>
    <property type="match status" value="1"/>
</dbReference>
<reference evidence="4" key="1">
    <citation type="submission" date="2023-03" db="EMBL/GenBank/DDBJ databases">
        <authorList>
            <person name="Steffen K."/>
            <person name="Cardenas P."/>
        </authorList>
    </citation>
    <scope>NUCLEOTIDE SEQUENCE</scope>
</reference>
<dbReference type="EMBL" id="CASHTH010001134">
    <property type="protein sequence ID" value="CAI8011930.1"/>
    <property type="molecule type" value="Genomic_DNA"/>
</dbReference>
<dbReference type="Pfam" id="PF00784">
    <property type="entry name" value="MyTH4"/>
    <property type="match status" value="1"/>
</dbReference>
<dbReference type="InterPro" id="IPR035963">
    <property type="entry name" value="FERM_2"/>
</dbReference>
<dbReference type="CDD" id="cd14473">
    <property type="entry name" value="FERM_B-lobe"/>
    <property type="match status" value="1"/>
</dbReference>
<dbReference type="SUPFAM" id="SSF47031">
    <property type="entry name" value="Second domain of FERM"/>
    <property type="match status" value="1"/>
</dbReference>
<dbReference type="InterPro" id="IPR000299">
    <property type="entry name" value="FERM_domain"/>
</dbReference>
<sequence>MLQEPPEKANFLTTTLRRYNRARLERLRRAREGADFEKIFKQSFWSYSKSMLKQPLSVLEGEKGDELEDTALKLFYTIQQHAGITPSSGSGFMEVEADDCVTMIQLATQKCLEKEALCNEFYLQLVKQTTDQPDPNGRINIQNWRFMCLTCGVVVPRNKVILNYLQAHLRRCSLDPHTDEGKYAQFAMQCLNRTIGAKNRKYPPSYREVQCIIRRRPIHERFYFMDSQFRGVEFDASATTQEVVAVVKERIGLLPRAMGFSLFEVFGQLERNMLPNEKVADAMFKWEKYARSTHSPKTLKLTFKKRLFVKPFMNPNDSIEFRLLLHQAIDDVVSDRFPLSLSEAVYLAGLRAQVVLGPYSERIDLVDYHSIIERYVPKYMRTRARPEDVARKHRDHGDLSEQECNENYLLFIRQWPLYGSTIFDVLQGYTGTLPKNLWLAVNEHGVHILKRREKEPLVSYEYKDIVNYSPSLKNLMIVTESLTKGTKFVFNTSQASQIAHLIRDYTRVIVERQRLSQSGYSRRPPR</sequence>
<accession>A0AA35RI47</accession>
<dbReference type="PANTHER" id="PTHR46049:SF3">
    <property type="entry name" value="MYOSIN VIIA"/>
    <property type="match status" value="1"/>
</dbReference>
<dbReference type="Gene3D" id="1.20.80.10">
    <property type="match status" value="1"/>
</dbReference>
<comment type="caution">
    <text evidence="4">The sequence shown here is derived from an EMBL/GenBank/DDBJ whole genome shotgun (WGS) entry which is preliminary data.</text>
</comment>
<dbReference type="PROSITE" id="PS50200">
    <property type="entry name" value="RA"/>
    <property type="match status" value="1"/>
</dbReference>
<dbReference type="InterPro" id="IPR019748">
    <property type="entry name" value="FERM_central"/>
</dbReference>
<dbReference type="InterPro" id="IPR038185">
    <property type="entry name" value="MyTH4_dom_sf"/>
</dbReference>
<protein>
    <submittedName>
        <fullName evidence="4">Pleckstrin homology domain-containing family H member 1</fullName>
    </submittedName>
</protein>
<proteinExistence type="predicted"/>
<dbReference type="Proteomes" id="UP001174909">
    <property type="component" value="Unassembled WGS sequence"/>
</dbReference>
<dbReference type="InterPro" id="IPR029071">
    <property type="entry name" value="Ubiquitin-like_domsf"/>
</dbReference>
<dbReference type="SUPFAM" id="SSF50729">
    <property type="entry name" value="PH domain-like"/>
    <property type="match status" value="1"/>
</dbReference>
<dbReference type="Gene3D" id="2.30.29.30">
    <property type="entry name" value="Pleckstrin-homology domain (PH domain)/Phosphotyrosine-binding domain (PTB)"/>
    <property type="match status" value="1"/>
</dbReference>
<dbReference type="InterPro" id="IPR057096">
    <property type="entry name" value="KRIT1_FRMD8_FERM_C"/>
</dbReference>
<dbReference type="Pfam" id="PF24522">
    <property type="entry name" value="KRIT1_FRMD8_FERM_C"/>
    <property type="match status" value="1"/>
</dbReference>
<dbReference type="SMART" id="SM00139">
    <property type="entry name" value="MyTH4"/>
    <property type="match status" value="1"/>
</dbReference>
<evidence type="ECO:0000313" key="4">
    <source>
        <dbReference type="EMBL" id="CAI8011930.1"/>
    </source>
</evidence>
<dbReference type="InterPro" id="IPR000159">
    <property type="entry name" value="RA_dom"/>
</dbReference>
<dbReference type="PANTHER" id="PTHR46049">
    <property type="entry name" value="AGAP003327-PA"/>
    <property type="match status" value="1"/>
</dbReference>
<feature type="domain" description="Ras-associating" evidence="2">
    <location>
        <begin position="221"/>
        <end position="308"/>
    </location>
</feature>
<dbReference type="InterPro" id="IPR011993">
    <property type="entry name" value="PH-like_dom_sf"/>
</dbReference>
<keyword evidence="5" id="KW-1185">Reference proteome</keyword>
<dbReference type="InterPro" id="IPR000857">
    <property type="entry name" value="MyTH4_dom"/>
</dbReference>
<dbReference type="SUPFAM" id="SSF54236">
    <property type="entry name" value="Ubiquitin-like"/>
    <property type="match status" value="1"/>
</dbReference>
<dbReference type="Pfam" id="PF00373">
    <property type="entry name" value="FERM_M"/>
    <property type="match status" value="1"/>
</dbReference>
<gene>
    <name evidence="4" type="ORF">GBAR_LOCUS7653</name>
</gene>
<dbReference type="InterPro" id="IPR014352">
    <property type="entry name" value="FERM/acyl-CoA-bd_prot_sf"/>
</dbReference>
<feature type="domain" description="FERM" evidence="1">
    <location>
        <begin position="218"/>
        <end position="513"/>
    </location>
</feature>
<dbReference type="AlphaFoldDB" id="A0AA35RI47"/>
<organism evidence="4 5">
    <name type="scientific">Geodia barretti</name>
    <name type="common">Barrett's horny sponge</name>
    <dbReference type="NCBI Taxonomy" id="519541"/>
    <lineage>
        <taxon>Eukaryota</taxon>
        <taxon>Metazoa</taxon>
        <taxon>Porifera</taxon>
        <taxon>Demospongiae</taxon>
        <taxon>Heteroscleromorpha</taxon>
        <taxon>Tetractinellida</taxon>
        <taxon>Astrophorina</taxon>
        <taxon>Geodiidae</taxon>
        <taxon>Geodia</taxon>
    </lineage>
</organism>
<dbReference type="Pfam" id="PF21989">
    <property type="entry name" value="RA_2"/>
    <property type="match status" value="1"/>
</dbReference>
<dbReference type="InterPro" id="IPR051724">
    <property type="entry name" value="Actin_motor_Myosin"/>
</dbReference>
<dbReference type="GO" id="GO:0007165">
    <property type="term" value="P:signal transduction"/>
    <property type="evidence" value="ECO:0007669"/>
    <property type="project" value="InterPro"/>
</dbReference>
<dbReference type="Gene3D" id="1.25.40.530">
    <property type="entry name" value="MyTH4 domain"/>
    <property type="match status" value="1"/>
</dbReference>
<dbReference type="SMART" id="SM00295">
    <property type="entry name" value="B41"/>
    <property type="match status" value="1"/>
</dbReference>
<dbReference type="InterPro" id="IPR019749">
    <property type="entry name" value="Band_41_domain"/>
</dbReference>
<dbReference type="PROSITE" id="PS51016">
    <property type="entry name" value="MYTH4"/>
    <property type="match status" value="1"/>
</dbReference>
<evidence type="ECO:0000313" key="5">
    <source>
        <dbReference type="Proteomes" id="UP001174909"/>
    </source>
</evidence>
<dbReference type="GO" id="GO:0005856">
    <property type="term" value="C:cytoskeleton"/>
    <property type="evidence" value="ECO:0007669"/>
    <property type="project" value="InterPro"/>
</dbReference>
<evidence type="ECO:0000259" key="1">
    <source>
        <dbReference type="PROSITE" id="PS50057"/>
    </source>
</evidence>